<comment type="caution">
    <text evidence="3">The sequence shown here is derived from an EMBL/GenBank/DDBJ whole genome shotgun (WGS) entry which is preliminary data.</text>
</comment>
<organism evidence="3 4">
    <name type="scientific">Steroidobacter agaridevorans</name>
    <dbReference type="NCBI Taxonomy" id="2695856"/>
    <lineage>
        <taxon>Bacteria</taxon>
        <taxon>Pseudomonadati</taxon>
        <taxon>Pseudomonadota</taxon>
        <taxon>Gammaproteobacteria</taxon>
        <taxon>Steroidobacterales</taxon>
        <taxon>Steroidobacteraceae</taxon>
        <taxon>Steroidobacter</taxon>
    </lineage>
</organism>
<reference evidence="4" key="1">
    <citation type="submission" date="2020-01" db="EMBL/GenBank/DDBJ databases">
        <title>'Steroidobacter agaridevorans' sp. nov., agar-degrading bacteria isolated from rhizosphere soils.</title>
        <authorList>
            <person name="Ikenaga M."/>
            <person name="Kataoka M."/>
            <person name="Murouchi A."/>
            <person name="Katsuragi S."/>
            <person name="Sakai M."/>
        </authorList>
    </citation>
    <scope>NUCLEOTIDE SEQUENCE [LARGE SCALE GENOMIC DNA]</scope>
    <source>
        <strain evidence="4">YU21-B</strain>
    </source>
</reference>
<dbReference type="Gene3D" id="2.60.120.600">
    <property type="entry name" value="Domain of unknown function DUF1214, C-terminal domain"/>
    <property type="match status" value="1"/>
</dbReference>
<sequence>MCASESATTGTAQRVTVDNFKRAETDTYFDRFVKEGGGVGMFQHAREPASIDHQAVIRMNRDTLYSNAVVDLDAGPATVTLPNAGERFMAMQVIDEDHYTPVVVYDAGRHTFSREQIGTRYVAFVVRTFADPSSAADLKTVHSLQDALKVEQAGAGSWGSPNWDPASLKKMRESLLAVAEANGGLDSARMFGRKDQVDVVQHLLGTAAGWGGNPRSDAYYEGEYVEQNDGGTVYRVVVKDVPVDGFWSVSVYNKDGFFEKNDLGAYSLNNVTSKRGADGSITIQFGGCNTEATNCLPITPGWNYLARMYRPRREILDGTWKFPKPQRVAP</sequence>
<gene>
    <name evidence="3" type="ORF">GCM10011487_36930</name>
</gene>
<dbReference type="Gene3D" id="2.60.40.1610">
    <property type="entry name" value="Domain of unknown function DUF1254"/>
    <property type="match status" value="1"/>
</dbReference>
<dbReference type="PANTHER" id="PTHR36509:SF2">
    <property type="entry name" value="BLL3101 PROTEIN"/>
    <property type="match status" value="1"/>
</dbReference>
<evidence type="ECO:0000313" key="3">
    <source>
        <dbReference type="EMBL" id="GFE81693.1"/>
    </source>
</evidence>
<accession>A0A829YFK1</accession>
<feature type="domain" description="DUF1214" evidence="1">
    <location>
        <begin position="227"/>
        <end position="312"/>
    </location>
</feature>
<dbReference type="InterPro" id="IPR010621">
    <property type="entry name" value="DUF1214"/>
</dbReference>
<evidence type="ECO:0000259" key="1">
    <source>
        <dbReference type="Pfam" id="PF06742"/>
    </source>
</evidence>
<dbReference type="InterPro" id="IPR010679">
    <property type="entry name" value="DUF1254"/>
</dbReference>
<dbReference type="Proteomes" id="UP000445000">
    <property type="component" value="Unassembled WGS sequence"/>
</dbReference>
<dbReference type="EMBL" id="BLJN01000003">
    <property type="protein sequence ID" value="GFE81693.1"/>
    <property type="molecule type" value="Genomic_DNA"/>
</dbReference>
<evidence type="ECO:0008006" key="5">
    <source>
        <dbReference type="Google" id="ProtNLM"/>
    </source>
</evidence>
<feature type="domain" description="DUF1254" evidence="2">
    <location>
        <begin position="40"/>
        <end position="104"/>
    </location>
</feature>
<dbReference type="Pfam" id="PF06742">
    <property type="entry name" value="DUF1214"/>
    <property type="match status" value="1"/>
</dbReference>
<dbReference type="InterPro" id="IPR037050">
    <property type="entry name" value="DUF1254_sf"/>
</dbReference>
<name>A0A829YFK1_9GAMM</name>
<dbReference type="RefSeq" id="WP_161813305.1">
    <property type="nucleotide sequence ID" value="NZ_BLJN01000003.1"/>
</dbReference>
<dbReference type="SUPFAM" id="SSF160935">
    <property type="entry name" value="VPA0735-like"/>
    <property type="match status" value="1"/>
</dbReference>
<protein>
    <recommendedName>
        <fullName evidence="5">Carboxylesterase</fullName>
    </recommendedName>
</protein>
<keyword evidence="4" id="KW-1185">Reference proteome</keyword>
<dbReference type="PANTHER" id="PTHR36509">
    <property type="entry name" value="BLL3101 PROTEIN"/>
    <property type="match status" value="1"/>
</dbReference>
<evidence type="ECO:0000259" key="2">
    <source>
        <dbReference type="Pfam" id="PF06863"/>
    </source>
</evidence>
<dbReference type="AlphaFoldDB" id="A0A829YFK1"/>
<evidence type="ECO:0000313" key="4">
    <source>
        <dbReference type="Proteomes" id="UP000445000"/>
    </source>
</evidence>
<dbReference type="InterPro" id="IPR037049">
    <property type="entry name" value="DUF1214_C_sf"/>
</dbReference>
<proteinExistence type="predicted"/>
<dbReference type="Pfam" id="PF06863">
    <property type="entry name" value="DUF1254"/>
    <property type="match status" value="1"/>
</dbReference>